<dbReference type="PANTHER" id="PTHR42904:SF6">
    <property type="entry name" value="NAD-CAPPED RNA HYDROLASE NUDT12"/>
    <property type="match status" value="1"/>
</dbReference>
<dbReference type="Pfam" id="PF09297">
    <property type="entry name" value="Zn_ribbon_NUD"/>
    <property type="match status" value="1"/>
</dbReference>
<dbReference type="PROSITE" id="PS51462">
    <property type="entry name" value="NUDIX"/>
    <property type="match status" value="1"/>
</dbReference>
<dbReference type="SUPFAM" id="SSF55811">
    <property type="entry name" value="Nudix"/>
    <property type="match status" value="1"/>
</dbReference>
<keyword evidence="12" id="KW-1185">Reference proteome</keyword>
<reference evidence="11 12" key="1">
    <citation type="submission" date="2019-11" db="EMBL/GenBank/DDBJ databases">
        <authorList>
            <person name="Li J."/>
        </authorList>
    </citation>
    <scope>NUCLEOTIDE SEQUENCE [LARGE SCALE GENOMIC DNA]</scope>
    <source>
        <strain evidence="11 12">MF47</strain>
    </source>
</reference>
<dbReference type="InterPro" id="IPR049734">
    <property type="entry name" value="NudC-like_C"/>
</dbReference>
<evidence type="ECO:0000256" key="7">
    <source>
        <dbReference type="ARBA" id="ARBA00022842"/>
    </source>
</evidence>
<dbReference type="GO" id="GO:0005829">
    <property type="term" value="C:cytosol"/>
    <property type="evidence" value="ECO:0007669"/>
    <property type="project" value="TreeGrafter"/>
</dbReference>
<evidence type="ECO:0000256" key="3">
    <source>
        <dbReference type="ARBA" id="ARBA00009595"/>
    </source>
</evidence>
<keyword evidence="7" id="KW-0460">Magnesium</keyword>
<dbReference type="InterPro" id="IPR015797">
    <property type="entry name" value="NUDIX_hydrolase-like_dom_sf"/>
</dbReference>
<dbReference type="CDD" id="cd03429">
    <property type="entry name" value="NUDIX_NADH_pyrophosphatase_Nudt13"/>
    <property type="match status" value="1"/>
</dbReference>
<organism evidence="11 12">
    <name type="scientific">Aeromicrobium yanjiei</name>
    <dbReference type="NCBI Taxonomy" id="2662028"/>
    <lineage>
        <taxon>Bacteria</taxon>
        <taxon>Bacillati</taxon>
        <taxon>Actinomycetota</taxon>
        <taxon>Actinomycetes</taxon>
        <taxon>Propionibacteriales</taxon>
        <taxon>Nocardioidaceae</taxon>
        <taxon>Aeromicrobium</taxon>
    </lineage>
</organism>
<dbReference type="EMBL" id="CP045737">
    <property type="protein sequence ID" value="QGG40555.1"/>
    <property type="molecule type" value="Genomic_DNA"/>
</dbReference>
<evidence type="ECO:0000256" key="2">
    <source>
        <dbReference type="ARBA" id="ARBA00001947"/>
    </source>
</evidence>
<keyword evidence="8" id="KW-0520">NAD</keyword>
<keyword evidence="6 11" id="KW-0378">Hydrolase</keyword>
<protein>
    <recommendedName>
        <fullName evidence="4">NAD(+) diphosphatase</fullName>
        <ecNumber evidence="4">3.6.1.22</ecNumber>
    </recommendedName>
</protein>
<dbReference type="PROSITE" id="PS00893">
    <property type="entry name" value="NUDIX_BOX"/>
    <property type="match status" value="1"/>
</dbReference>
<dbReference type="InterPro" id="IPR000086">
    <property type="entry name" value="NUDIX_hydrolase_dom"/>
</dbReference>
<dbReference type="RefSeq" id="WP_153651826.1">
    <property type="nucleotide sequence ID" value="NZ_CP045737.1"/>
</dbReference>
<comment type="cofactor">
    <cofactor evidence="2">
        <name>Zn(2+)</name>
        <dbReference type="ChEBI" id="CHEBI:29105"/>
    </cofactor>
</comment>
<dbReference type="InterPro" id="IPR020084">
    <property type="entry name" value="NUDIX_hydrolase_CS"/>
</dbReference>
<evidence type="ECO:0000256" key="6">
    <source>
        <dbReference type="ARBA" id="ARBA00022801"/>
    </source>
</evidence>
<dbReference type="GO" id="GO:0019677">
    <property type="term" value="P:NAD+ catabolic process"/>
    <property type="evidence" value="ECO:0007669"/>
    <property type="project" value="TreeGrafter"/>
</dbReference>
<dbReference type="Gene3D" id="3.90.79.10">
    <property type="entry name" value="Nucleoside Triphosphate Pyrophosphohydrolase"/>
    <property type="match status" value="1"/>
</dbReference>
<dbReference type="Gene3D" id="3.90.79.20">
    <property type="match status" value="1"/>
</dbReference>
<dbReference type="GO" id="GO:0035529">
    <property type="term" value="F:NADH pyrophosphatase activity"/>
    <property type="evidence" value="ECO:0007669"/>
    <property type="project" value="TreeGrafter"/>
</dbReference>
<evidence type="ECO:0000256" key="1">
    <source>
        <dbReference type="ARBA" id="ARBA00001946"/>
    </source>
</evidence>
<comment type="cofactor">
    <cofactor evidence="1">
        <name>Mg(2+)</name>
        <dbReference type="ChEBI" id="CHEBI:18420"/>
    </cofactor>
</comment>
<dbReference type="GO" id="GO:0006742">
    <property type="term" value="P:NADP+ catabolic process"/>
    <property type="evidence" value="ECO:0007669"/>
    <property type="project" value="TreeGrafter"/>
</dbReference>
<proteinExistence type="inferred from homology"/>
<keyword evidence="5" id="KW-0479">Metal-binding</keyword>
<name>A0A5Q2MJT2_9ACTN</name>
<evidence type="ECO:0000313" key="12">
    <source>
        <dbReference type="Proteomes" id="UP000392064"/>
    </source>
</evidence>
<dbReference type="Pfam" id="PF00293">
    <property type="entry name" value="NUDIX"/>
    <property type="match status" value="1"/>
</dbReference>
<accession>A0A5Q2MJT2</accession>
<evidence type="ECO:0000259" key="10">
    <source>
        <dbReference type="PROSITE" id="PS51462"/>
    </source>
</evidence>
<dbReference type="GO" id="GO:0046872">
    <property type="term" value="F:metal ion binding"/>
    <property type="evidence" value="ECO:0007669"/>
    <property type="project" value="UniProtKB-KW"/>
</dbReference>
<evidence type="ECO:0000256" key="5">
    <source>
        <dbReference type="ARBA" id="ARBA00022723"/>
    </source>
</evidence>
<gene>
    <name evidence="11" type="primary">nudC</name>
    <name evidence="11" type="ORF">GEV26_03780</name>
</gene>
<feature type="domain" description="Nudix hydrolase" evidence="10">
    <location>
        <begin position="149"/>
        <end position="273"/>
    </location>
</feature>
<comment type="similarity">
    <text evidence="3">Belongs to the Nudix hydrolase family. NudC subfamily.</text>
</comment>
<dbReference type="GO" id="GO:0110153">
    <property type="term" value="F:RNA NAD-cap (NMN-forming) hydrolase activity"/>
    <property type="evidence" value="ECO:0007669"/>
    <property type="project" value="RHEA"/>
</dbReference>
<dbReference type="AlphaFoldDB" id="A0A5Q2MJT2"/>
<evidence type="ECO:0000256" key="4">
    <source>
        <dbReference type="ARBA" id="ARBA00012381"/>
    </source>
</evidence>
<evidence type="ECO:0000313" key="11">
    <source>
        <dbReference type="EMBL" id="QGG40555.1"/>
    </source>
</evidence>
<dbReference type="EC" id="3.6.1.22" evidence="4"/>
<dbReference type="InterPro" id="IPR015376">
    <property type="entry name" value="Znr_NADH_PPase"/>
</dbReference>
<evidence type="ECO:0000256" key="9">
    <source>
        <dbReference type="ARBA" id="ARBA00023679"/>
    </source>
</evidence>
<dbReference type="PANTHER" id="PTHR42904">
    <property type="entry name" value="NUDIX HYDROLASE, NUDC SUBFAMILY"/>
    <property type="match status" value="1"/>
</dbReference>
<sequence>MDFAFDHAQHDRAGHLRKDDAWRRGPGGGNDIRVLVIGGEHVPTHGGAGLRWIPADEAPEGEWIFLGVKDGVRHAAVMVDRLPAELEPASLRVIGPTVAADEASMAVHAVGIARWHQTHRFCAKCGAPSDIAQAGHVRICPACGAHHFPRTDPAVIMLITDDQDRALLGRQGAWPEGRFSTLAGFVEPGETLGDAVRREVMEEVGIEVGDVTYAASQPWPFPSSLMLGFFGRALTHDIVVDQDEIAEARWFSREEVTELTASSQLLLPPDVSISRWLLHQWHGGAIHGRWT</sequence>
<comment type="catalytic activity">
    <reaction evidence="9">
        <text>a 5'-end NAD(+)-phospho-ribonucleoside in mRNA + H2O = a 5'-end phospho-adenosine-phospho-ribonucleoside in mRNA + beta-nicotinamide D-ribonucleotide + 2 H(+)</text>
        <dbReference type="Rhea" id="RHEA:60876"/>
        <dbReference type="Rhea" id="RHEA-COMP:15698"/>
        <dbReference type="Rhea" id="RHEA-COMP:15719"/>
        <dbReference type="ChEBI" id="CHEBI:14649"/>
        <dbReference type="ChEBI" id="CHEBI:15377"/>
        <dbReference type="ChEBI" id="CHEBI:15378"/>
        <dbReference type="ChEBI" id="CHEBI:144029"/>
        <dbReference type="ChEBI" id="CHEBI:144051"/>
    </reaction>
    <physiologicalReaction direction="left-to-right" evidence="9">
        <dbReference type="Rhea" id="RHEA:60877"/>
    </physiologicalReaction>
</comment>
<dbReference type="Proteomes" id="UP000392064">
    <property type="component" value="Chromosome"/>
</dbReference>
<evidence type="ECO:0000256" key="8">
    <source>
        <dbReference type="ARBA" id="ARBA00023027"/>
    </source>
</evidence>
<dbReference type="KEGG" id="aef:GEV26_03780"/>
<dbReference type="NCBIfam" id="NF001299">
    <property type="entry name" value="PRK00241.1"/>
    <property type="match status" value="1"/>
</dbReference>
<dbReference type="InterPro" id="IPR050241">
    <property type="entry name" value="NAD-cap_RNA_hydrolase_NudC"/>
</dbReference>